<accession>A0ABP9NQX5</accession>
<evidence type="ECO:0000256" key="2">
    <source>
        <dbReference type="ARBA" id="ARBA00023002"/>
    </source>
</evidence>
<organism evidence="6 7">
    <name type="scientific">Pseudonocardia adelaidensis</name>
    <dbReference type="NCBI Taxonomy" id="648754"/>
    <lineage>
        <taxon>Bacteria</taxon>
        <taxon>Bacillati</taxon>
        <taxon>Actinomycetota</taxon>
        <taxon>Actinomycetes</taxon>
        <taxon>Pseudonocardiales</taxon>
        <taxon>Pseudonocardiaceae</taxon>
        <taxon>Pseudonocardia</taxon>
    </lineage>
</organism>
<dbReference type="Pfam" id="PF01370">
    <property type="entry name" value="Epimerase"/>
    <property type="match status" value="1"/>
</dbReference>
<dbReference type="PANTHER" id="PTHR43103:SF5">
    <property type="entry name" value="4-EPIMERASE, PUTATIVE (AFU_ORTHOLOGUE AFUA_7G00360)-RELATED"/>
    <property type="match status" value="1"/>
</dbReference>
<reference evidence="7" key="1">
    <citation type="journal article" date="2019" name="Int. J. Syst. Evol. Microbiol.">
        <title>The Global Catalogue of Microorganisms (GCM) 10K type strain sequencing project: providing services to taxonomists for standard genome sequencing and annotation.</title>
        <authorList>
            <consortium name="The Broad Institute Genomics Platform"/>
            <consortium name="The Broad Institute Genome Sequencing Center for Infectious Disease"/>
            <person name="Wu L."/>
            <person name="Ma J."/>
        </authorList>
    </citation>
    <scope>NUCLEOTIDE SEQUENCE [LARGE SCALE GENOMIC DNA]</scope>
    <source>
        <strain evidence="7">JCM 18302</strain>
    </source>
</reference>
<evidence type="ECO:0000256" key="1">
    <source>
        <dbReference type="ARBA" id="ARBA00007637"/>
    </source>
</evidence>
<protein>
    <submittedName>
        <fullName evidence="6">NAD(P)-dependent oxidoreductase</fullName>
    </submittedName>
</protein>
<evidence type="ECO:0000256" key="3">
    <source>
        <dbReference type="ARBA" id="ARBA00023027"/>
    </source>
</evidence>
<evidence type="ECO:0000313" key="7">
    <source>
        <dbReference type="Proteomes" id="UP001500804"/>
    </source>
</evidence>
<feature type="region of interest" description="Disordered" evidence="4">
    <location>
        <begin position="268"/>
        <end position="290"/>
    </location>
</feature>
<dbReference type="Proteomes" id="UP001500804">
    <property type="component" value="Unassembled WGS sequence"/>
</dbReference>
<feature type="domain" description="NAD-dependent epimerase/dehydratase" evidence="5">
    <location>
        <begin position="5"/>
        <end position="171"/>
    </location>
</feature>
<evidence type="ECO:0000256" key="4">
    <source>
        <dbReference type="SAM" id="MobiDB-lite"/>
    </source>
</evidence>
<dbReference type="PANTHER" id="PTHR43103">
    <property type="entry name" value="NUCLEOSIDE-DIPHOSPHATE-SUGAR EPIMERASE"/>
    <property type="match status" value="1"/>
</dbReference>
<evidence type="ECO:0000259" key="5">
    <source>
        <dbReference type="Pfam" id="PF01370"/>
    </source>
</evidence>
<keyword evidence="3" id="KW-0520">NAD</keyword>
<gene>
    <name evidence="6" type="ORF">GCM10023320_44740</name>
</gene>
<comment type="similarity">
    <text evidence="1">Belongs to the NAD(P)-dependent epimerase/dehydratase family.</text>
</comment>
<keyword evidence="2" id="KW-0560">Oxidoreductase</keyword>
<sequence>MQLRIAVTGAAGRLGRHVVARAVRAGHEVIATDLPGATGKPDGRVEWRGADLTDLEQTRAALAGAQAVIHLGGLVHPRYPEPEVHRVNVNGTYHVLVAAEEHGLDGVCLASSINAIGGVYSAAPRYDYFPVDEDHPTYAEDPYSLSKWIVEQQSASFARRRPDVAFSALRLHGLRDDAASALRDGQDERNRKDLWGWVSFDAAAAACLLAALRPTPGHAVYHVVADRTTTSTPSTELAARWYPGVPLRAPMAGTAGFYATTRATADLGWDPADDHPEIGPGERSRLPASA</sequence>
<comment type="caution">
    <text evidence="6">The sequence shown here is derived from an EMBL/GenBank/DDBJ whole genome shotgun (WGS) entry which is preliminary data.</text>
</comment>
<dbReference type="Gene3D" id="3.40.50.720">
    <property type="entry name" value="NAD(P)-binding Rossmann-like Domain"/>
    <property type="match status" value="1"/>
</dbReference>
<dbReference type="InterPro" id="IPR001509">
    <property type="entry name" value="Epimerase_deHydtase"/>
</dbReference>
<dbReference type="SUPFAM" id="SSF51735">
    <property type="entry name" value="NAD(P)-binding Rossmann-fold domains"/>
    <property type="match status" value="1"/>
</dbReference>
<evidence type="ECO:0000313" key="6">
    <source>
        <dbReference type="EMBL" id="GAA5127418.1"/>
    </source>
</evidence>
<proteinExistence type="inferred from homology"/>
<dbReference type="EMBL" id="BAABJO010000017">
    <property type="protein sequence ID" value="GAA5127418.1"/>
    <property type="molecule type" value="Genomic_DNA"/>
</dbReference>
<keyword evidence="7" id="KW-1185">Reference proteome</keyword>
<feature type="compositionally biased region" description="Basic and acidic residues" evidence="4">
    <location>
        <begin position="272"/>
        <end position="290"/>
    </location>
</feature>
<name>A0ABP9NQX5_9PSEU</name>
<dbReference type="InterPro" id="IPR036291">
    <property type="entry name" value="NAD(P)-bd_dom_sf"/>
</dbReference>